<dbReference type="SUPFAM" id="SSF55729">
    <property type="entry name" value="Acyl-CoA N-acyltransferases (Nat)"/>
    <property type="match status" value="1"/>
</dbReference>
<dbReference type="CDD" id="cd04301">
    <property type="entry name" value="NAT_SF"/>
    <property type="match status" value="1"/>
</dbReference>
<accession>A0ABV0KSF5</accession>
<keyword evidence="5" id="KW-1185">Reference proteome</keyword>
<proteinExistence type="predicted"/>
<dbReference type="Pfam" id="PF13508">
    <property type="entry name" value="Acetyltransf_7"/>
    <property type="match status" value="1"/>
</dbReference>
<dbReference type="PROSITE" id="PS51186">
    <property type="entry name" value="GNAT"/>
    <property type="match status" value="1"/>
</dbReference>
<dbReference type="InterPro" id="IPR050832">
    <property type="entry name" value="Bact_Acetyltransf"/>
</dbReference>
<dbReference type="InterPro" id="IPR016181">
    <property type="entry name" value="Acyl_CoA_acyltransferase"/>
</dbReference>
<dbReference type="EMBL" id="JAMPLM010000056">
    <property type="protein sequence ID" value="MEP1062183.1"/>
    <property type="molecule type" value="Genomic_DNA"/>
</dbReference>
<comment type="caution">
    <text evidence="4">The sequence shown here is derived from an EMBL/GenBank/DDBJ whole genome shotgun (WGS) entry which is preliminary data.</text>
</comment>
<sequence>MIRPITPEDTEALLALASSVALFAPDQLEELRQLLTASFSQAGDTCPFWLTEEDDGLVGLAYCEPERMTSGTWNLQLIGVHPQYQRQGRGAKLLLFVEQTLAARGARLLLVETAGTPDFEPARAFYRKHGYNEEARIREFYAEGADKLVFRKALSA</sequence>
<evidence type="ECO:0000259" key="3">
    <source>
        <dbReference type="PROSITE" id="PS51186"/>
    </source>
</evidence>
<protein>
    <submittedName>
        <fullName evidence="4">GNAT family N-acetyltransferase</fullName>
    </submittedName>
</protein>
<keyword evidence="2" id="KW-0012">Acyltransferase</keyword>
<dbReference type="RefSeq" id="WP_190449931.1">
    <property type="nucleotide sequence ID" value="NZ_JAMPLM010000056.1"/>
</dbReference>
<evidence type="ECO:0000256" key="1">
    <source>
        <dbReference type="ARBA" id="ARBA00022679"/>
    </source>
</evidence>
<name>A0ABV0KSF5_9CYAN</name>
<dbReference type="Proteomes" id="UP001476950">
    <property type="component" value="Unassembled WGS sequence"/>
</dbReference>
<evidence type="ECO:0000313" key="5">
    <source>
        <dbReference type="Proteomes" id="UP001476950"/>
    </source>
</evidence>
<dbReference type="InterPro" id="IPR000182">
    <property type="entry name" value="GNAT_dom"/>
</dbReference>
<organism evidence="4 5">
    <name type="scientific">Stenomitos frigidus AS-A4</name>
    <dbReference type="NCBI Taxonomy" id="2933935"/>
    <lineage>
        <taxon>Bacteria</taxon>
        <taxon>Bacillati</taxon>
        <taxon>Cyanobacteriota</taxon>
        <taxon>Cyanophyceae</taxon>
        <taxon>Leptolyngbyales</taxon>
        <taxon>Leptolyngbyaceae</taxon>
        <taxon>Stenomitos</taxon>
    </lineage>
</organism>
<dbReference type="PANTHER" id="PTHR43877">
    <property type="entry name" value="AMINOALKYLPHOSPHONATE N-ACETYLTRANSFERASE-RELATED-RELATED"/>
    <property type="match status" value="1"/>
</dbReference>
<keyword evidence="1" id="KW-0808">Transferase</keyword>
<evidence type="ECO:0000313" key="4">
    <source>
        <dbReference type="EMBL" id="MEP1062183.1"/>
    </source>
</evidence>
<gene>
    <name evidence="4" type="ORF">NDI38_27800</name>
</gene>
<reference evidence="4 5" key="1">
    <citation type="submission" date="2022-04" db="EMBL/GenBank/DDBJ databases">
        <title>Positive selection, recombination, and allopatry shape intraspecific diversity of widespread and dominant cyanobacteria.</title>
        <authorList>
            <person name="Wei J."/>
            <person name="Shu W."/>
            <person name="Hu C."/>
        </authorList>
    </citation>
    <scope>NUCLEOTIDE SEQUENCE [LARGE SCALE GENOMIC DNA]</scope>
    <source>
        <strain evidence="4 5">AS-A4</strain>
    </source>
</reference>
<evidence type="ECO:0000256" key="2">
    <source>
        <dbReference type="ARBA" id="ARBA00023315"/>
    </source>
</evidence>
<feature type="domain" description="N-acetyltransferase" evidence="3">
    <location>
        <begin position="1"/>
        <end position="155"/>
    </location>
</feature>
<dbReference type="Gene3D" id="3.40.630.30">
    <property type="match status" value="1"/>
</dbReference>